<keyword evidence="5 6" id="KW-0472">Membrane</keyword>
<evidence type="ECO:0000256" key="5">
    <source>
        <dbReference type="ARBA" id="ARBA00023136"/>
    </source>
</evidence>
<evidence type="ECO:0000256" key="4">
    <source>
        <dbReference type="ARBA" id="ARBA00022989"/>
    </source>
</evidence>
<evidence type="ECO:0000259" key="7">
    <source>
        <dbReference type="Pfam" id="PF00482"/>
    </source>
</evidence>
<dbReference type="PANTHER" id="PTHR35007">
    <property type="entry name" value="INTEGRAL MEMBRANE PROTEIN-RELATED"/>
    <property type="match status" value="1"/>
</dbReference>
<sequence>MGAALGMMLGLGLALIWWAVAEPHSAFASHRKTEPPDRTRSLLIAAGLPETSPSAVWSSSLVIWLMVMLLVYLLTKTASISLIIASGAASLPWYLLQSRAKKRKKQLAQLWPDVIDDIVAGIRAGMSLPEILIQLGESGPEQLRADFTVFAAEFRANGRMSTALDALKWRLNNPDATRLIEVLRLSREVGGTDLGSLLRELSAMIRADLRTRGEIEARQSWTTNAARLAVVSPWIVLVMISTRTNAAEAYATTQGTMVLLSGLLVSGIAYWLMLKLGRLSERGDHA</sequence>
<accession>A0A1Q5PM03</accession>
<reference evidence="9" key="1">
    <citation type="submission" date="2016-11" db="EMBL/GenBank/DDBJ databases">
        <title>Actinomyces gypaetusis sp. nov. isolated from Gypaetus barbatus in Qinghai Tibet Plateau China.</title>
        <authorList>
            <person name="Meng X."/>
        </authorList>
    </citation>
    <scope>NUCLEOTIDE SEQUENCE [LARGE SCALE GENOMIC DNA]</scope>
    <source>
        <strain evidence="9">DSM 15383</strain>
    </source>
</reference>
<keyword evidence="9" id="KW-1185">Reference proteome</keyword>
<dbReference type="RefSeq" id="WP_075361864.1">
    <property type="nucleotide sequence ID" value="NZ_MPDM01000006.1"/>
</dbReference>
<keyword evidence="4 6" id="KW-1133">Transmembrane helix</keyword>
<dbReference type="Pfam" id="PF00482">
    <property type="entry name" value="T2SSF"/>
    <property type="match status" value="1"/>
</dbReference>
<evidence type="ECO:0000256" key="6">
    <source>
        <dbReference type="SAM" id="Phobius"/>
    </source>
</evidence>
<dbReference type="STRING" id="156892.BM477_06450"/>
<evidence type="ECO:0000256" key="3">
    <source>
        <dbReference type="ARBA" id="ARBA00022692"/>
    </source>
</evidence>
<organism evidence="8 9">
    <name type="scientific">Boudabousia marimammalium</name>
    <dbReference type="NCBI Taxonomy" id="156892"/>
    <lineage>
        <taxon>Bacteria</taxon>
        <taxon>Bacillati</taxon>
        <taxon>Actinomycetota</taxon>
        <taxon>Actinomycetes</taxon>
        <taxon>Actinomycetales</taxon>
        <taxon>Actinomycetaceae</taxon>
        <taxon>Boudabousia</taxon>
    </lineage>
</organism>
<keyword evidence="3 6" id="KW-0812">Transmembrane</keyword>
<dbReference type="InterPro" id="IPR018076">
    <property type="entry name" value="T2SS_GspF_dom"/>
</dbReference>
<evidence type="ECO:0000313" key="9">
    <source>
        <dbReference type="Proteomes" id="UP000186465"/>
    </source>
</evidence>
<dbReference type="OrthoDB" id="3217742at2"/>
<proteinExistence type="predicted"/>
<evidence type="ECO:0000313" key="8">
    <source>
        <dbReference type="EMBL" id="OKL48095.1"/>
    </source>
</evidence>
<dbReference type="Proteomes" id="UP000186465">
    <property type="component" value="Unassembled WGS sequence"/>
</dbReference>
<gene>
    <name evidence="8" type="ORF">BM477_06450</name>
</gene>
<dbReference type="GO" id="GO:0005886">
    <property type="term" value="C:plasma membrane"/>
    <property type="evidence" value="ECO:0007669"/>
    <property type="project" value="UniProtKB-SubCell"/>
</dbReference>
<comment type="subcellular location">
    <subcellularLocation>
        <location evidence="1">Cell membrane</location>
        <topology evidence="1">Multi-pass membrane protein</topology>
    </subcellularLocation>
</comment>
<dbReference type="PANTHER" id="PTHR35007:SF2">
    <property type="entry name" value="PILUS ASSEMBLE PROTEIN"/>
    <property type="match status" value="1"/>
</dbReference>
<feature type="transmembrane region" description="Helical" evidence="6">
    <location>
        <begin position="254"/>
        <end position="273"/>
    </location>
</feature>
<keyword evidence="2" id="KW-1003">Cell membrane</keyword>
<feature type="transmembrane region" description="Helical" evidence="6">
    <location>
        <begin position="225"/>
        <end position="242"/>
    </location>
</feature>
<feature type="domain" description="Type II secretion system protein GspF" evidence="7">
    <location>
        <begin position="116"/>
        <end position="240"/>
    </location>
</feature>
<protein>
    <recommendedName>
        <fullName evidence="7">Type II secretion system protein GspF domain-containing protein</fullName>
    </recommendedName>
</protein>
<comment type="caution">
    <text evidence="8">The sequence shown here is derived from an EMBL/GenBank/DDBJ whole genome shotgun (WGS) entry which is preliminary data.</text>
</comment>
<dbReference type="EMBL" id="MPDM01000006">
    <property type="protein sequence ID" value="OKL48095.1"/>
    <property type="molecule type" value="Genomic_DNA"/>
</dbReference>
<evidence type="ECO:0000256" key="2">
    <source>
        <dbReference type="ARBA" id="ARBA00022475"/>
    </source>
</evidence>
<feature type="transmembrane region" description="Helical" evidence="6">
    <location>
        <begin position="63"/>
        <end position="96"/>
    </location>
</feature>
<dbReference type="AlphaFoldDB" id="A0A1Q5PM03"/>
<evidence type="ECO:0000256" key="1">
    <source>
        <dbReference type="ARBA" id="ARBA00004651"/>
    </source>
</evidence>
<name>A0A1Q5PM03_9ACTO</name>